<name>A0A3N4PJD9_9BACT</name>
<keyword evidence="5" id="KW-1185">Reference proteome</keyword>
<evidence type="ECO:0000256" key="3">
    <source>
        <dbReference type="PIRSR" id="PIRSR607837-1"/>
    </source>
</evidence>
<comment type="caution">
    <text evidence="4">The sequence shown here is derived from an EMBL/GenBank/DDBJ whole genome shotgun (WGS) entry which is preliminary data.</text>
</comment>
<organism evidence="4 5">
    <name type="scientific">Chitinophaga lutea</name>
    <dbReference type="NCBI Taxonomy" id="2488634"/>
    <lineage>
        <taxon>Bacteria</taxon>
        <taxon>Pseudomonadati</taxon>
        <taxon>Bacteroidota</taxon>
        <taxon>Chitinophagia</taxon>
        <taxon>Chitinophagales</taxon>
        <taxon>Chitinophagaceae</taxon>
        <taxon>Chitinophaga</taxon>
    </lineage>
</organism>
<dbReference type="Proteomes" id="UP000278351">
    <property type="component" value="Unassembled WGS sequence"/>
</dbReference>
<protein>
    <submittedName>
        <fullName evidence="4">Damage-inducible protein DinB</fullName>
    </submittedName>
</protein>
<dbReference type="SUPFAM" id="SSF109854">
    <property type="entry name" value="DinB/YfiT-like putative metalloenzymes"/>
    <property type="match status" value="1"/>
</dbReference>
<dbReference type="GO" id="GO:0046872">
    <property type="term" value="F:metal ion binding"/>
    <property type="evidence" value="ECO:0007669"/>
    <property type="project" value="UniProtKB-KW"/>
</dbReference>
<dbReference type="RefSeq" id="WP_123847779.1">
    <property type="nucleotide sequence ID" value="NZ_RPDH01000002.1"/>
</dbReference>
<gene>
    <name evidence="4" type="ORF">EGT74_17275</name>
</gene>
<dbReference type="AlphaFoldDB" id="A0A3N4PJD9"/>
<dbReference type="Gene3D" id="1.20.120.450">
    <property type="entry name" value="dinb family like domain"/>
    <property type="match status" value="1"/>
</dbReference>
<dbReference type="InterPro" id="IPR034660">
    <property type="entry name" value="DinB/YfiT-like"/>
</dbReference>
<dbReference type="Pfam" id="PF05163">
    <property type="entry name" value="DinB"/>
    <property type="match status" value="1"/>
</dbReference>
<sequence length="160" mass="18630">MENNFIYSTDELKHHWQGHRGLTRRVIDAFPEKELFSYSIGGMRPFSEMAMELIRIAEAGMEQMANRNLDPSGQLHTGAKPATKAELLDLWDKVSEKADLLWAKMPPARFRETEKAFGEYEGTVISLMQYFFDNEIHHRGQGYVYLRSLGVEPPPFWDRY</sequence>
<evidence type="ECO:0000313" key="4">
    <source>
        <dbReference type="EMBL" id="RPE08782.1"/>
    </source>
</evidence>
<evidence type="ECO:0000256" key="1">
    <source>
        <dbReference type="ARBA" id="ARBA00008635"/>
    </source>
</evidence>
<evidence type="ECO:0000313" key="5">
    <source>
        <dbReference type="Proteomes" id="UP000278351"/>
    </source>
</evidence>
<dbReference type="OrthoDB" id="119432at2"/>
<comment type="similarity">
    <text evidence="1">Belongs to the DinB family.</text>
</comment>
<dbReference type="InterPro" id="IPR007837">
    <property type="entry name" value="DinB"/>
</dbReference>
<accession>A0A3N4PJD9</accession>
<keyword evidence="2 3" id="KW-0479">Metal-binding</keyword>
<reference evidence="4 5" key="1">
    <citation type="submission" date="2018-11" db="EMBL/GenBank/DDBJ databases">
        <title>Chitinophaga lutea sp.nov., isolate from arsenic contaminated soil.</title>
        <authorList>
            <person name="Zong Y."/>
        </authorList>
    </citation>
    <scope>NUCLEOTIDE SEQUENCE [LARGE SCALE GENOMIC DNA]</scope>
    <source>
        <strain evidence="4 5">ZY74</strain>
    </source>
</reference>
<dbReference type="EMBL" id="RPDH01000002">
    <property type="protein sequence ID" value="RPE08782.1"/>
    <property type="molecule type" value="Genomic_DNA"/>
</dbReference>
<proteinExistence type="inferred from homology"/>
<evidence type="ECO:0000256" key="2">
    <source>
        <dbReference type="ARBA" id="ARBA00022723"/>
    </source>
</evidence>
<feature type="binding site" evidence="3">
    <location>
        <position position="138"/>
    </location>
    <ligand>
        <name>a divalent metal cation</name>
        <dbReference type="ChEBI" id="CHEBI:60240"/>
    </ligand>
</feature>